<evidence type="ECO:0000313" key="2">
    <source>
        <dbReference type="Proteomes" id="UP001157418"/>
    </source>
</evidence>
<gene>
    <name evidence="1" type="ORF">LVIROSA_LOCUS20471</name>
</gene>
<proteinExistence type="predicted"/>
<dbReference type="Proteomes" id="UP001157418">
    <property type="component" value="Unassembled WGS sequence"/>
</dbReference>
<keyword evidence="2" id="KW-1185">Reference proteome</keyword>
<protein>
    <submittedName>
        <fullName evidence="1">Uncharacterized protein</fullName>
    </submittedName>
</protein>
<accession>A0AAU9N5N1</accession>
<evidence type="ECO:0000313" key="1">
    <source>
        <dbReference type="EMBL" id="CAH1433910.1"/>
    </source>
</evidence>
<comment type="caution">
    <text evidence="1">The sequence shown here is derived from an EMBL/GenBank/DDBJ whole genome shotgun (WGS) entry which is preliminary data.</text>
</comment>
<sequence length="122" mass="14050">MSQSNLCNTSIVDQKSIQKTLVIINLSSGSPSTSIFLISRSSNIELHAFRHRSSVDLSLKRRKFHKAERSGYAIPLAKGTLKGEREKGLVEPHWWNSFDWLYSNQGSGFWFDCVKMRYLWVI</sequence>
<dbReference type="AlphaFoldDB" id="A0AAU9N5N1"/>
<dbReference type="EMBL" id="CAKMRJ010003334">
    <property type="protein sequence ID" value="CAH1433910.1"/>
    <property type="molecule type" value="Genomic_DNA"/>
</dbReference>
<reference evidence="1 2" key="1">
    <citation type="submission" date="2022-01" db="EMBL/GenBank/DDBJ databases">
        <authorList>
            <person name="Xiong W."/>
            <person name="Schranz E."/>
        </authorList>
    </citation>
    <scope>NUCLEOTIDE SEQUENCE [LARGE SCALE GENOMIC DNA]</scope>
</reference>
<organism evidence="1 2">
    <name type="scientific">Lactuca virosa</name>
    <dbReference type="NCBI Taxonomy" id="75947"/>
    <lineage>
        <taxon>Eukaryota</taxon>
        <taxon>Viridiplantae</taxon>
        <taxon>Streptophyta</taxon>
        <taxon>Embryophyta</taxon>
        <taxon>Tracheophyta</taxon>
        <taxon>Spermatophyta</taxon>
        <taxon>Magnoliopsida</taxon>
        <taxon>eudicotyledons</taxon>
        <taxon>Gunneridae</taxon>
        <taxon>Pentapetalae</taxon>
        <taxon>asterids</taxon>
        <taxon>campanulids</taxon>
        <taxon>Asterales</taxon>
        <taxon>Asteraceae</taxon>
        <taxon>Cichorioideae</taxon>
        <taxon>Cichorieae</taxon>
        <taxon>Lactucinae</taxon>
        <taxon>Lactuca</taxon>
    </lineage>
</organism>
<name>A0AAU9N5N1_9ASTR</name>